<dbReference type="PROSITE" id="PS01359">
    <property type="entry name" value="ZF_PHD_1"/>
    <property type="match status" value="1"/>
</dbReference>
<accession>A0A9Q3E726</accession>
<protein>
    <recommendedName>
        <fullName evidence="6">PHD-type domain-containing protein</fullName>
    </recommendedName>
</protein>
<evidence type="ECO:0000256" key="2">
    <source>
        <dbReference type="ARBA" id="ARBA00022771"/>
    </source>
</evidence>
<dbReference type="InterPro" id="IPR019787">
    <property type="entry name" value="Znf_PHD-finger"/>
</dbReference>
<dbReference type="PANTHER" id="PTHR47636:SF1">
    <property type="entry name" value="TRANSCRIPTIONAL REGULATORY PROTEIN RCO1"/>
    <property type="match status" value="1"/>
</dbReference>
<dbReference type="OrthoDB" id="5876363at2759"/>
<feature type="compositionally biased region" description="Low complexity" evidence="5">
    <location>
        <begin position="30"/>
        <end position="47"/>
    </location>
</feature>
<feature type="compositionally biased region" description="Polar residues" evidence="5">
    <location>
        <begin position="375"/>
        <end position="385"/>
    </location>
</feature>
<feature type="compositionally biased region" description="Polar residues" evidence="5">
    <location>
        <begin position="544"/>
        <end position="575"/>
    </location>
</feature>
<dbReference type="GO" id="GO:0006357">
    <property type="term" value="P:regulation of transcription by RNA polymerase II"/>
    <property type="evidence" value="ECO:0007669"/>
    <property type="project" value="TreeGrafter"/>
</dbReference>
<dbReference type="PANTHER" id="PTHR47636">
    <property type="entry name" value="TRANSCRIPTIONAL REGULATORY PROTEIN RCO1"/>
    <property type="match status" value="1"/>
</dbReference>
<feature type="compositionally biased region" description="Low complexity" evidence="5">
    <location>
        <begin position="432"/>
        <end position="447"/>
    </location>
</feature>
<dbReference type="InterPro" id="IPR001965">
    <property type="entry name" value="Znf_PHD"/>
</dbReference>
<feature type="region of interest" description="Disordered" evidence="5">
    <location>
        <begin position="374"/>
        <end position="447"/>
    </location>
</feature>
<dbReference type="EMBL" id="AVOT02025676">
    <property type="protein sequence ID" value="MBW0517096.1"/>
    <property type="molecule type" value="Genomic_DNA"/>
</dbReference>
<dbReference type="SUPFAM" id="SSF57903">
    <property type="entry name" value="FYVE/PHD zinc finger"/>
    <property type="match status" value="2"/>
</dbReference>
<feature type="domain" description="PHD-type" evidence="6">
    <location>
        <begin position="106"/>
        <end position="155"/>
    </location>
</feature>
<dbReference type="InterPro" id="IPR052819">
    <property type="entry name" value="Chromatin_regulatory_protein"/>
</dbReference>
<dbReference type="GO" id="GO:0032221">
    <property type="term" value="C:Rpd3S complex"/>
    <property type="evidence" value="ECO:0007669"/>
    <property type="project" value="TreeGrafter"/>
</dbReference>
<proteinExistence type="predicted"/>
<feature type="compositionally biased region" description="Polar residues" evidence="5">
    <location>
        <begin position="659"/>
        <end position="679"/>
    </location>
</feature>
<dbReference type="CDD" id="cd15534">
    <property type="entry name" value="PHD2_PHF12_Rco1"/>
    <property type="match status" value="1"/>
</dbReference>
<evidence type="ECO:0000259" key="6">
    <source>
        <dbReference type="PROSITE" id="PS50016"/>
    </source>
</evidence>
<evidence type="ECO:0000256" key="4">
    <source>
        <dbReference type="PROSITE-ProRule" id="PRU00146"/>
    </source>
</evidence>
<evidence type="ECO:0000256" key="1">
    <source>
        <dbReference type="ARBA" id="ARBA00022723"/>
    </source>
</evidence>
<dbReference type="InterPro" id="IPR011011">
    <property type="entry name" value="Znf_FYVE_PHD"/>
</dbReference>
<feature type="domain" description="PHD-type" evidence="6">
    <location>
        <begin position="240"/>
        <end position="295"/>
    </location>
</feature>
<dbReference type="PROSITE" id="PS50016">
    <property type="entry name" value="ZF_PHD_2"/>
    <property type="match status" value="2"/>
</dbReference>
<comment type="caution">
    <text evidence="7">The sequence shown here is derived from an EMBL/GenBank/DDBJ whole genome shotgun (WGS) entry which is preliminary data.</text>
</comment>
<reference evidence="7" key="1">
    <citation type="submission" date="2021-03" db="EMBL/GenBank/DDBJ databases">
        <title>Draft genome sequence of rust myrtle Austropuccinia psidii MF-1, a brazilian biotype.</title>
        <authorList>
            <person name="Quecine M.C."/>
            <person name="Pachon D.M.R."/>
            <person name="Bonatelli M.L."/>
            <person name="Correr F.H."/>
            <person name="Franceschini L.M."/>
            <person name="Leite T.F."/>
            <person name="Margarido G.R.A."/>
            <person name="Almeida C.A."/>
            <person name="Ferrarezi J.A."/>
            <person name="Labate C.A."/>
        </authorList>
    </citation>
    <scope>NUCLEOTIDE SEQUENCE</scope>
    <source>
        <strain evidence="7">MF-1</strain>
    </source>
</reference>
<evidence type="ECO:0000313" key="8">
    <source>
        <dbReference type="Proteomes" id="UP000765509"/>
    </source>
</evidence>
<evidence type="ECO:0000256" key="3">
    <source>
        <dbReference type="ARBA" id="ARBA00022833"/>
    </source>
</evidence>
<name>A0A9Q3E726_9BASI</name>
<feature type="region of interest" description="Disordered" evidence="5">
    <location>
        <begin position="517"/>
        <end position="575"/>
    </location>
</feature>
<feature type="compositionally biased region" description="Polar residues" evidence="5">
    <location>
        <begin position="50"/>
        <end position="60"/>
    </location>
</feature>
<feature type="region of interest" description="Disordered" evidence="5">
    <location>
        <begin position="596"/>
        <end position="684"/>
    </location>
</feature>
<dbReference type="Gene3D" id="3.30.40.10">
    <property type="entry name" value="Zinc/RING finger domain, C3HC4 (zinc finger)"/>
    <property type="match status" value="2"/>
</dbReference>
<dbReference type="AlphaFoldDB" id="A0A9Q3E726"/>
<feature type="region of interest" description="Disordered" evidence="5">
    <location>
        <begin position="29"/>
        <end position="99"/>
    </location>
</feature>
<dbReference type="GO" id="GO:0008270">
    <property type="term" value="F:zinc ion binding"/>
    <property type="evidence" value="ECO:0007669"/>
    <property type="project" value="UniProtKB-KW"/>
</dbReference>
<sequence>MTELSSLAFETATTAPPFIPPLSLTAPLDSQSNSSLPHNLNLHSSHSIPIKNQSINLQTARTKRPRSNVKYSAPKSAKGSSRRIANNAPPPASSSLAAPPTPNPTGDFCAACGAAGLYVCCDGCPRVFHPFCLEPPLSGAQEAGEHWYCRECDANRGRIPPSSPQTGLFSRLIHHQSLENPRAFQLPTGLRNRYENVTTNPYTGDFVDQSKVKTKKRVDGPKGYVEEPDPYRIKTKDGKTILCYSCGLGASAAKKLRIIACDVCDNYFHLDCLDPPLVTPPSTSTKWVCPLHVEKAAPNRRLPKESVFIPINQLNIPNNGDIQVIPTPSKHIKAKNVEEISINRVRYQVPENIVILDFWSKVCNIKDAQLLSAPTPDSSPLTRLSSKADASPAPILGRDILPPSAPTSQASASSCTSPSKDSLTRPSNEIGVASRPSVCSPSPSSPSLASVLLPKAHEVDPRPDLSSLLQAAQEFVQPQLPNNPTGLSFLGEAASSQTTLAIGKAAITSSQNEIKHAPLTTSVSSKVSKRTRTRGSARLAHPPITTSTSPTKLKSDLFPQTSLSTTNHLNSPQSTAILPQDSTLLPFKKDLQLNDSPTKLITKSSSSSKKKSSGQKSITPNKRKRTANSKSPTKPPLTSTSALSHTTPNLKPQDDINSSKKASQAHNGQANENPLNSKLSKIPCKRPASIESSELRTYLHESGNNFTESLSGVDLNVDNQSSKPPTRIRIKGTKYLGLSSPPPQVQPTPPLMSWTSLSGTNVSLTNQGKEAPSGLPVASTSKIDPILSSLCSQNGKGSNSGKIYSTQSTLYNTIKVKNNEDLYDSIS</sequence>
<evidence type="ECO:0000256" key="5">
    <source>
        <dbReference type="SAM" id="MobiDB-lite"/>
    </source>
</evidence>
<keyword evidence="8" id="KW-1185">Reference proteome</keyword>
<keyword evidence="1" id="KW-0479">Metal-binding</keyword>
<feature type="compositionally biased region" description="Low complexity" evidence="5">
    <location>
        <begin position="406"/>
        <end position="419"/>
    </location>
</feature>
<dbReference type="InterPro" id="IPR019786">
    <property type="entry name" value="Zinc_finger_PHD-type_CS"/>
</dbReference>
<dbReference type="Proteomes" id="UP000765509">
    <property type="component" value="Unassembled WGS sequence"/>
</dbReference>
<gene>
    <name evidence="7" type="ORF">O181_056811</name>
</gene>
<feature type="compositionally biased region" description="Polar residues" evidence="5">
    <location>
        <begin position="628"/>
        <end position="651"/>
    </location>
</feature>
<dbReference type="Pfam" id="PF00628">
    <property type="entry name" value="PHD"/>
    <property type="match status" value="2"/>
</dbReference>
<keyword evidence="2 4" id="KW-0863">Zinc-finger</keyword>
<organism evidence="7 8">
    <name type="scientific">Austropuccinia psidii MF-1</name>
    <dbReference type="NCBI Taxonomy" id="1389203"/>
    <lineage>
        <taxon>Eukaryota</taxon>
        <taxon>Fungi</taxon>
        <taxon>Dikarya</taxon>
        <taxon>Basidiomycota</taxon>
        <taxon>Pucciniomycotina</taxon>
        <taxon>Pucciniomycetes</taxon>
        <taxon>Pucciniales</taxon>
        <taxon>Sphaerophragmiaceae</taxon>
        <taxon>Austropuccinia</taxon>
    </lineage>
</organism>
<dbReference type="SMART" id="SM00249">
    <property type="entry name" value="PHD"/>
    <property type="match status" value="2"/>
</dbReference>
<keyword evidence="3" id="KW-0862">Zinc</keyword>
<dbReference type="InterPro" id="IPR013083">
    <property type="entry name" value="Znf_RING/FYVE/PHD"/>
</dbReference>
<evidence type="ECO:0000313" key="7">
    <source>
        <dbReference type="EMBL" id="MBW0517096.1"/>
    </source>
</evidence>